<dbReference type="SUPFAM" id="SSF53448">
    <property type="entry name" value="Nucleotide-diphospho-sugar transferases"/>
    <property type="match status" value="1"/>
</dbReference>
<dbReference type="GO" id="GO:0016757">
    <property type="term" value="F:glycosyltransferase activity"/>
    <property type="evidence" value="ECO:0007669"/>
    <property type="project" value="UniProtKB-KW"/>
</dbReference>
<keyword evidence="3" id="KW-1185">Reference proteome</keyword>
<evidence type="ECO:0000313" key="3">
    <source>
        <dbReference type="Proteomes" id="UP001165679"/>
    </source>
</evidence>
<name>A0AA41YL82_9PROT</name>
<reference evidence="2" key="2">
    <citation type="submission" date="2022-10" db="EMBL/GenBank/DDBJ databases">
        <authorList>
            <person name="Trinh H.N."/>
        </authorList>
    </citation>
    <scope>NUCLEOTIDE SEQUENCE</scope>
    <source>
        <strain evidence="2">RN2-1</strain>
    </source>
</reference>
<dbReference type="EMBL" id="JAPDNT010000009">
    <property type="protein sequence ID" value="MCW3475479.1"/>
    <property type="molecule type" value="Genomic_DNA"/>
</dbReference>
<organism evidence="2 3">
    <name type="scientific">Limobrevibacterium gyesilva</name>
    <dbReference type="NCBI Taxonomy" id="2991712"/>
    <lineage>
        <taxon>Bacteria</taxon>
        <taxon>Pseudomonadati</taxon>
        <taxon>Pseudomonadota</taxon>
        <taxon>Alphaproteobacteria</taxon>
        <taxon>Acetobacterales</taxon>
        <taxon>Acetobacteraceae</taxon>
        <taxon>Limobrevibacterium</taxon>
    </lineage>
</organism>
<dbReference type="InterPro" id="IPR001173">
    <property type="entry name" value="Glyco_trans_2-like"/>
</dbReference>
<protein>
    <submittedName>
        <fullName evidence="2">Glycosyltransferase</fullName>
        <ecNumber evidence="2">2.4.-.-</ecNumber>
    </submittedName>
</protein>
<dbReference type="EC" id="2.4.-.-" evidence="2"/>
<gene>
    <name evidence="2" type="ORF">OL599_12920</name>
</gene>
<dbReference type="Pfam" id="PF00535">
    <property type="entry name" value="Glycos_transf_2"/>
    <property type="match status" value="1"/>
</dbReference>
<accession>A0AA41YL82</accession>
<keyword evidence="2" id="KW-0808">Transferase</keyword>
<dbReference type="RefSeq" id="WP_264714195.1">
    <property type="nucleotide sequence ID" value="NZ_JAPDNT010000009.1"/>
</dbReference>
<feature type="domain" description="Glycosyltransferase 2-like" evidence="1">
    <location>
        <begin position="8"/>
        <end position="124"/>
    </location>
</feature>
<dbReference type="InterPro" id="IPR029044">
    <property type="entry name" value="Nucleotide-diphossugar_trans"/>
</dbReference>
<dbReference type="PANTHER" id="PTHR43685">
    <property type="entry name" value="GLYCOSYLTRANSFERASE"/>
    <property type="match status" value="1"/>
</dbReference>
<sequence>MAEVLRFSLVVASLGRVDGVRALFDSLLIQTGISFEVILVDQNPDGRLLSVVAAFAGRLPIRHVRVEARNSSCARNVGIGLCTGDIVGFPDDDCIYPDGVLAVVDREFAADPALMLLTGAAESPEGRLGSGRWWPMRAPIDRRNAFTTVICFNLFLRRALLDRLGGFDEALGVGAAYGACEENDLVLRAIGSGAKAVYDPALRVVHPDKRLTPAATLRAFRYGAGFGYVLRKHGFGVGVLGGYLLRPVGGMVVSLAKLRLRHCAYYWHTLRGRWFGYRSFRRP</sequence>
<evidence type="ECO:0000313" key="2">
    <source>
        <dbReference type="EMBL" id="MCW3475479.1"/>
    </source>
</evidence>
<dbReference type="AlphaFoldDB" id="A0AA41YL82"/>
<evidence type="ECO:0000259" key="1">
    <source>
        <dbReference type="Pfam" id="PF00535"/>
    </source>
</evidence>
<dbReference type="PANTHER" id="PTHR43685:SF2">
    <property type="entry name" value="GLYCOSYLTRANSFERASE 2-LIKE DOMAIN-CONTAINING PROTEIN"/>
    <property type="match status" value="1"/>
</dbReference>
<dbReference type="Gene3D" id="3.90.550.10">
    <property type="entry name" value="Spore Coat Polysaccharide Biosynthesis Protein SpsA, Chain A"/>
    <property type="match status" value="1"/>
</dbReference>
<dbReference type="Proteomes" id="UP001165679">
    <property type="component" value="Unassembled WGS sequence"/>
</dbReference>
<dbReference type="InterPro" id="IPR050834">
    <property type="entry name" value="Glycosyltransf_2"/>
</dbReference>
<keyword evidence="2" id="KW-0328">Glycosyltransferase</keyword>
<reference evidence="2" key="1">
    <citation type="submission" date="2022-09" db="EMBL/GenBank/DDBJ databases">
        <title>Rhodovastum sp. nov. RN2-1 isolated from soil in Seongnam, South Korea.</title>
        <authorList>
            <person name="Le N.T."/>
        </authorList>
    </citation>
    <scope>NUCLEOTIDE SEQUENCE</scope>
    <source>
        <strain evidence="2">RN2-1</strain>
    </source>
</reference>
<comment type="caution">
    <text evidence="2">The sequence shown here is derived from an EMBL/GenBank/DDBJ whole genome shotgun (WGS) entry which is preliminary data.</text>
</comment>
<proteinExistence type="predicted"/>